<protein>
    <submittedName>
        <fullName evidence="1">YolD-like family protein</fullName>
    </submittedName>
</protein>
<dbReference type="InterPro" id="IPR014962">
    <property type="entry name" value="YolD"/>
</dbReference>
<sequence>MSAIHFHRWYEYHRTLSAFSEPVKQTAKVHPSYHPPLIDEEQREYMGFLLEEAHELERPVLVTYAGRFSPLQFYGRIVKVQPYEGWFVIANGEWKKRIAHPQLIDVDWL</sequence>
<comment type="caution">
    <text evidence="1">The sequence shown here is derived from an EMBL/GenBank/DDBJ whole genome shotgun (WGS) entry which is preliminary data.</text>
</comment>
<dbReference type="Proteomes" id="UP001596500">
    <property type="component" value="Unassembled WGS sequence"/>
</dbReference>
<evidence type="ECO:0000313" key="1">
    <source>
        <dbReference type="EMBL" id="MFC7439945.1"/>
    </source>
</evidence>
<name>A0ABW2RGA7_9BACL</name>
<evidence type="ECO:0000313" key="2">
    <source>
        <dbReference type="Proteomes" id="UP001596500"/>
    </source>
</evidence>
<gene>
    <name evidence="1" type="ORF">ACFQNG_02045</name>
</gene>
<keyword evidence="2" id="KW-1185">Reference proteome</keyword>
<reference evidence="2" key="1">
    <citation type="journal article" date="2019" name="Int. J. Syst. Evol. Microbiol.">
        <title>The Global Catalogue of Microorganisms (GCM) 10K type strain sequencing project: providing services to taxonomists for standard genome sequencing and annotation.</title>
        <authorList>
            <consortium name="The Broad Institute Genomics Platform"/>
            <consortium name="The Broad Institute Genome Sequencing Center for Infectious Disease"/>
            <person name="Wu L."/>
            <person name="Ma J."/>
        </authorList>
    </citation>
    <scope>NUCLEOTIDE SEQUENCE [LARGE SCALE GENOMIC DNA]</scope>
    <source>
        <strain evidence="2">CGMCC 1.12942</strain>
    </source>
</reference>
<accession>A0ABW2RGA7</accession>
<dbReference type="RefSeq" id="WP_379863146.1">
    <property type="nucleotide sequence ID" value="NZ_JBHTBW010000006.1"/>
</dbReference>
<dbReference type="EMBL" id="JBHTBW010000006">
    <property type="protein sequence ID" value="MFC7439945.1"/>
    <property type="molecule type" value="Genomic_DNA"/>
</dbReference>
<proteinExistence type="predicted"/>
<dbReference type="Pfam" id="PF08863">
    <property type="entry name" value="YolD"/>
    <property type="match status" value="1"/>
</dbReference>
<organism evidence="1 2">
    <name type="scientific">Laceyella putida</name>
    <dbReference type="NCBI Taxonomy" id="110101"/>
    <lineage>
        <taxon>Bacteria</taxon>
        <taxon>Bacillati</taxon>
        <taxon>Bacillota</taxon>
        <taxon>Bacilli</taxon>
        <taxon>Bacillales</taxon>
        <taxon>Thermoactinomycetaceae</taxon>
        <taxon>Laceyella</taxon>
    </lineage>
</organism>